<dbReference type="AlphaFoldDB" id="A0A839UBB2"/>
<organism evidence="1 2">
    <name type="scientific">Phyllobacterium trifolii</name>
    <dbReference type="NCBI Taxonomy" id="300193"/>
    <lineage>
        <taxon>Bacteria</taxon>
        <taxon>Pseudomonadati</taxon>
        <taxon>Pseudomonadota</taxon>
        <taxon>Alphaproteobacteria</taxon>
        <taxon>Hyphomicrobiales</taxon>
        <taxon>Phyllobacteriaceae</taxon>
        <taxon>Phyllobacterium</taxon>
    </lineage>
</organism>
<sequence>MMSRAATPPAALQNRQLLKRFHGGLRTRNRVGAPVYHFRLRQWFAEKMGRAPSELTGSACTADWLSGNESIL</sequence>
<gene>
    <name evidence="1" type="ORF">FHS21_003621</name>
</gene>
<evidence type="ECO:0000313" key="2">
    <source>
        <dbReference type="Proteomes" id="UP000554520"/>
    </source>
</evidence>
<comment type="caution">
    <text evidence="1">The sequence shown here is derived from an EMBL/GenBank/DDBJ whole genome shotgun (WGS) entry which is preliminary data.</text>
</comment>
<reference evidence="1 2" key="1">
    <citation type="submission" date="2020-08" db="EMBL/GenBank/DDBJ databases">
        <title>Genomic Encyclopedia of Type Strains, Phase III (KMG-III): the genomes of soil and plant-associated and newly described type strains.</title>
        <authorList>
            <person name="Whitman W."/>
        </authorList>
    </citation>
    <scope>NUCLEOTIDE SEQUENCE [LARGE SCALE GENOMIC DNA]</scope>
    <source>
        <strain evidence="1 2">CECT 7015</strain>
    </source>
</reference>
<name>A0A839UBB2_9HYPH</name>
<proteinExistence type="predicted"/>
<protein>
    <submittedName>
        <fullName evidence="1">Uncharacterized protein</fullName>
    </submittedName>
</protein>
<accession>A0A839UBB2</accession>
<dbReference type="Proteomes" id="UP000554520">
    <property type="component" value="Unassembled WGS sequence"/>
</dbReference>
<keyword evidence="2" id="KW-1185">Reference proteome</keyword>
<evidence type="ECO:0000313" key="1">
    <source>
        <dbReference type="EMBL" id="MBB3147205.1"/>
    </source>
</evidence>
<dbReference type="EMBL" id="JACHXN010000011">
    <property type="protein sequence ID" value="MBB3147205.1"/>
    <property type="molecule type" value="Genomic_DNA"/>
</dbReference>